<dbReference type="AlphaFoldDB" id="A0A097QYE7"/>
<name>A0A097QYE7_HAFAL</name>
<sequence length="91" mass="9882">MKSIIALVTTLTLFAATNALAATEITGRQANNLIANEYAVISVNHDVQNVQEALPQLQQEATAQGAKYYQVIVMHEPESNGQMHVSAALFR</sequence>
<gene>
    <name evidence="4" type="ORF">AT03_03255</name>
</gene>
<dbReference type="InterPro" id="IPR025543">
    <property type="entry name" value="Dodecin-like"/>
</dbReference>
<dbReference type="KEGG" id="hav:AT03_03255"/>
<protein>
    <submittedName>
        <fullName evidence="4">Membrane protein</fullName>
    </submittedName>
</protein>
<dbReference type="SUPFAM" id="SSF159871">
    <property type="entry name" value="YdgH-like"/>
    <property type="match status" value="1"/>
</dbReference>
<feature type="chain" id="PRO_5001937594" evidence="2">
    <location>
        <begin position="22"/>
        <end position="91"/>
    </location>
</feature>
<dbReference type="InterPro" id="IPR010854">
    <property type="entry name" value="YdgH/BhsA/McbA-like_dom"/>
</dbReference>
<dbReference type="InterPro" id="IPR051096">
    <property type="entry name" value="BhsA/McbA_stress_biofilm_assoc"/>
</dbReference>
<feature type="signal peptide" evidence="2">
    <location>
        <begin position="1"/>
        <end position="21"/>
    </location>
</feature>
<evidence type="ECO:0000256" key="2">
    <source>
        <dbReference type="SAM" id="SignalP"/>
    </source>
</evidence>
<feature type="domain" description="YdgH/BhsA/McbA-like" evidence="3">
    <location>
        <begin position="38"/>
        <end position="91"/>
    </location>
</feature>
<evidence type="ECO:0000259" key="3">
    <source>
        <dbReference type="Pfam" id="PF07338"/>
    </source>
</evidence>
<dbReference type="Pfam" id="PF07338">
    <property type="entry name" value="YdgH_BhsA-like"/>
    <property type="match status" value="1"/>
</dbReference>
<dbReference type="InterPro" id="IPR036275">
    <property type="entry name" value="YdgH-like_sf"/>
</dbReference>
<dbReference type="RefSeq" id="WP_025798783.1">
    <property type="nucleotide sequence ID" value="NZ_CP009706.1"/>
</dbReference>
<dbReference type="Gene3D" id="3.30.1660.10">
    <property type="entry name" value="Flavin-binding protein dodecin"/>
    <property type="match status" value="1"/>
</dbReference>
<dbReference type="PANTHER" id="PTHR34156:SF6">
    <property type="entry name" value="OUTER MEMBRANE PROTEIN"/>
    <property type="match status" value="1"/>
</dbReference>
<dbReference type="eggNOG" id="ENOG5032SRX">
    <property type="taxonomic scope" value="Bacteria"/>
</dbReference>
<dbReference type="GeneID" id="78448978"/>
<reference evidence="4 5" key="1">
    <citation type="journal article" date="2014" name="Gut Pathog.">
        <title>Gene clusters of Hafnia alvei strain FB1 important in survival and pathogenesis: a draft genome perspective.</title>
        <authorList>
            <person name="Tan J.Y."/>
            <person name="Yin W.F."/>
            <person name="Chan K.G."/>
        </authorList>
    </citation>
    <scope>NUCLEOTIDE SEQUENCE [LARGE SCALE GENOMIC DNA]</scope>
    <source>
        <strain evidence="4 5">FB1</strain>
    </source>
</reference>
<keyword evidence="5" id="KW-1185">Reference proteome</keyword>
<dbReference type="PATRIC" id="fig|1453496.5.peg.645"/>
<dbReference type="PANTHER" id="PTHR34156">
    <property type="entry name" value="OUTER MEMBRANE PROTEIN-RELATED-RELATED"/>
    <property type="match status" value="1"/>
</dbReference>
<dbReference type="EMBL" id="CP009706">
    <property type="protein sequence ID" value="AIU71503.1"/>
    <property type="molecule type" value="Genomic_DNA"/>
</dbReference>
<organism evidence="4 5">
    <name type="scientific">Hafnia alvei FB1</name>
    <dbReference type="NCBI Taxonomy" id="1453496"/>
    <lineage>
        <taxon>Bacteria</taxon>
        <taxon>Pseudomonadati</taxon>
        <taxon>Pseudomonadota</taxon>
        <taxon>Gammaproteobacteria</taxon>
        <taxon>Enterobacterales</taxon>
        <taxon>Hafniaceae</taxon>
        <taxon>Hafnia</taxon>
    </lineage>
</organism>
<evidence type="ECO:0000256" key="1">
    <source>
        <dbReference type="ARBA" id="ARBA00022729"/>
    </source>
</evidence>
<dbReference type="HOGENOM" id="CLU_158602_0_1_6"/>
<evidence type="ECO:0000313" key="4">
    <source>
        <dbReference type="EMBL" id="AIU71503.1"/>
    </source>
</evidence>
<keyword evidence="1 2" id="KW-0732">Signal</keyword>
<dbReference type="Proteomes" id="UP000029986">
    <property type="component" value="Chromosome"/>
</dbReference>
<evidence type="ECO:0000313" key="5">
    <source>
        <dbReference type="Proteomes" id="UP000029986"/>
    </source>
</evidence>
<proteinExistence type="predicted"/>
<dbReference type="OrthoDB" id="6638498at2"/>
<accession>A0A097QYE7</accession>